<protein>
    <submittedName>
        <fullName evidence="13">CD276 antigen-like</fullName>
    </submittedName>
</protein>
<evidence type="ECO:0000256" key="5">
    <source>
        <dbReference type="ARBA" id="ARBA00022989"/>
    </source>
</evidence>
<feature type="domain" description="Immunoglobulin" evidence="12">
    <location>
        <begin position="53"/>
        <end position="150"/>
    </location>
</feature>
<evidence type="ECO:0000256" key="3">
    <source>
        <dbReference type="ARBA" id="ARBA00022692"/>
    </source>
</evidence>
<evidence type="ECO:0000256" key="7">
    <source>
        <dbReference type="ARBA" id="ARBA00023157"/>
    </source>
</evidence>
<keyword evidence="2" id="KW-1003">Cell membrane</keyword>
<dbReference type="GO" id="GO:0006955">
    <property type="term" value="P:immune response"/>
    <property type="evidence" value="ECO:0007669"/>
    <property type="project" value="TreeGrafter"/>
</dbReference>
<dbReference type="EMBL" id="JAGKHQ010000020">
    <property type="protein sequence ID" value="KAG7479201.1"/>
    <property type="molecule type" value="Genomic_DNA"/>
</dbReference>
<evidence type="ECO:0000259" key="12">
    <source>
        <dbReference type="SMART" id="SM00409"/>
    </source>
</evidence>
<dbReference type="PANTHER" id="PTHR25466:SF2">
    <property type="entry name" value="T-LYMPHOCYTE ACTIVATION ANTIGEN CD86"/>
    <property type="match status" value="1"/>
</dbReference>
<dbReference type="Proteomes" id="UP000693946">
    <property type="component" value="Linkage Group LG8"/>
</dbReference>
<dbReference type="SMART" id="SM00409">
    <property type="entry name" value="IG"/>
    <property type="match status" value="1"/>
</dbReference>
<evidence type="ECO:0000256" key="9">
    <source>
        <dbReference type="ARBA" id="ARBA00023180"/>
    </source>
</evidence>
<dbReference type="InterPro" id="IPR051713">
    <property type="entry name" value="T-cell_Activation_Regulation"/>
</dbReference>
<evidence type="ECO:0000256" key="6">
    <source>
        <dbReference type="ARBA" id="ARBA00023136"/>
    </source>
</evidence>
<evidence type="ECO:0000256" key="11">
    <source>
        <dbReference type="SAM" id="Phobius"/>
    </source>
</evidence>
<gene>
    <name evidence="13" type="ORF">JOB18_020656</name>
</gene>
<keyword evidence="5 11" id="KW-1133">Transmembrane helix</keyword>
<keyword evidence="8" id="KW-0675">Receptor</keyword>
<keyword evidence="4" id="KW-0732">Signal</keyword>
<keyword evidence="7" id="KW-1015">Disulfide bond</keyword>
<dbReference type="GO" id="GO:0007166">
    <property type="term" value="P:cell surface receptor signaling pathway"/>
    <property type="evidence" value="ECO:0007669"/>
    <property type="project" value="TreeGrafter"/>
</dbReference>
<organism evidence="13 14">
    <name type="scientific">Solea senegalensis</name>
    <name type="common">Senegalese sole</name>
    <dbReference type="NCBI Taxonomy" id="28829"/>
    <lineage>
        <taxon>Eukaryota</taxon>
        <taxon>Metazoa</taxon>
        <taxon>Chordata</taxon>
        <taxon>Craniata</taxon>
        <taxon>Vertebrata</taxon>
        <taxon>Euteleostomi</taxon>
        <taxon>Actinopterygii</taxon>
        <taxon>Neopterygii</taxon>
        <taxon>Teleostei</taxon>
        <taxon>Neoteleostei</taxon>
        <taxon>Acanthomorphata</taxon>
        <taxon>Carangaria</taxon>
        <taxon>Pleuronectiformes</taxon>
        <taxon>Pleuronectoidei</taxon>
        <taxon>Soleidae</taxon>
        <taxon>Solea</taxon>
    </lineage>
</organism>
<comment type="subcellular location">
    <subcellularLocation>
        <location evidence="1">Cell membrane</location>
        <topology evidence="1">Single-pass type I membrane protein</topology>
    </subcellularLocation>
</comment>
<keyword evidence="3 11" id="KW-0812">Transmembrane</keyword>
<keyword evidence="6 11" id="KW-0472">Membrane</keyword>
<keyword evidence="14" id="KW-1185">Reference proteome</keyword>
<feature type="transmembrane region" description="Helical" evidence="11">
    <location>
        <begin position="261"/>
        <end position="285"/>
    </location>
</feature>
<dbReference type="GO" id="GO:0009897">
    <property type="term" value="C:external side of plasma membrane"/>
    <property type="evidence" value="ECO:0007669"/>
    <property type="project" value="TreeGrafter"/>
</dbReference>
<dbReference type="PANTHER" id="PTHR25466">
    <property type="entry name" value="T-LYMPHOCYTE ACTIVATION ANTIGEN"/>
    <property type="match status" value="1"/>
</dbReference>
<reference evidence="13 14" key="1">
    <citation type="journal article" date="2021" name="Sci. Rep.">
        <title>Chromosome anchoring in Senegalese sole (Solea senegalensis) reveals sex-associated markers and genome rearrangements in flatfish.</title>
        <authorList>
            <person name="Guerrero-Cozar I."/>
            <person name="Gomez-Garrido J."/>
            <person name="Berbel C."/>
            <person name="Martinez-Blanch J.F."/>
            <person name="Alioto T."/>
            <person name="Claros M.G."/>
            <person name="Gagnaire P.A."/>
            <person name="Manchado M."/>
        </authorList>
    </citation>
    <scope>NUCLEOTIDE SEQUENCE [LARGE SCALE GENOMIC DNA]</scope>
    <source>
        <strain evidence="13">Sse05_10M</strain>
    </source>
</reference>
<dbReference type="AlphaFoldDB" id="A0AAV6PWH1"/>
<evidence type="ECO:0000256" key="1">
    <source>
        <dbReference type="ARBA" id="ARBA00004251"/>
    </source>
</evidence>
<evidence type="ECO:0000256" key="2">
    <source>
        <dbReference type="ARBA" id="ARBA00022475"/>
    </source>
</evidence>
<comment type="caution">
    <text evidence="13">The sequence shown here is derived from an EMBL/GenBank/DDBJ whole genome shotgun (WGS) entry which is preliminary data.</text>
</comment>
<evidence type="ECO:0000256" key="4">
    <source>
        <dbReference type="ARBA" id="ARBA00022729"/>
    </source>
</evidence>
<evidence type="ECO:0000256" key="10">
    <source>
        <dbReference type="ARBA" id="ARBA00023319"/>
    </source>
</evidence>
<proteinExistence type="predicted"/>
<evidence type="ECO:0000313" key="13">
    <source>
        <dbReference type="EMBL" id="KAG7479201.1"/>
    </source>
</evidence>
<dbReference type="InterPro" id="IPR003599">
    <property type="entry name" value="Ig_sub"/>
</dbReference>
<sequence>MKRKLIAVIFRQTKKGNIMVSSYTLQCTRNLGRSLQLAALIWIVSISVTESVTPILRGEVGGNVTFRCPVNKTRTIIFIYFQSGDKFVNGYHTIRDKEMPEPWGNTKMDRNKAHIDMIRLNISHNGVYRCIIRYNDNNTPEVHNIKLAVTANYSKPSVETTCDDGNLGCVVTCSSHGGYPKTKMKLITPESGNSSTQVFKEVKSSHVSSPDTMLFNSSSTTYINCTSGQWKYLSCSVGEATSHTFSVCEPKRVPESNNQTLIIAFVVMAVIICVTIVIVSCKLLCKKKTGTTAGQMCNINGNLHENISLNPNQEGREAS</sequence>
<keyword evidence="9" id="KW-0325">Glycoprotein</keyword>
<accession>A0AAV6PWH1</accession>
<dbReference type="GO" id="GO:0042130">
    <property type="term" value="P:negative regulation of T cell proliferation"/>
    <property type="evidence" value="ECO:0007669"/>
    <property type="project" value="TreeGrafter"/>
</dbReference>
<keyword evidence="10" id="KW-0393">Immunoglobulin domain</keyword>
<dbReference type="GO" id="GO:0071222">
    <property type="term" value="P:cellular response to lipopolysaccharide"/>
    <property type="evidence" value="ECO:0007669"/>
    <property type="project" value="TreeGrafter"/>
</dbReference>
<dbReference type="GO" id="GO:0042102">
    <property type="term" value="P:positive regulation of T cell proliferation"/>
    <property type="evidence" value="ECO:0007669"/>
    <property type="project" value="TreeGrafter"/>
</dbReference>
<evidence type="ECO:0000313" key="14">
    <source>
        <dbReference type="Proteomes" id="UP000693946"/>
    </source>
</evidence>
<name>A0AAV6PWH1_SOLSE</name>
<dbReference type="GO" id="GO:0031295">
    <property type="term" value="P:T cell costimulation"/>
    <property type="evidence" value="ECO:0007669"/>
    <property type="project" value="TreeGrafter"/>
</dbReference>
<evidence type="ECO:0000256" key="8">
    <source>
        <dbReference type="ARBA" id="ARBA00023170"/>
    </source>
</evidence>